<accession>A0ACB9GZF2</accession>
<organism evidence="1 2">
    <name type="scientific">Cichorium intybus</name>
    <name type="common">Chicory</name>
    <dbReference type="NCBI Taxonomy" id="13427"/>
    <lineage>
        <taxon>Eukaryota</taxon>
        <taxon>Viridiplantae</taxon>
        <taxon>Streptophyta</taxon>
        <taxon>Embryophyta</taxon>
        <taxon>Tracheophyta</taxon>
        <taxon>Spermatophyta</taxon>
        <taxon>Magnoliopsida</taxon>
        <taxon>eudicotyledons</taxon>
        <taxon>Gunneridae</taxon>
        <taxon>Pentapetalae</taxon>
        <taxon>asterids</taxon>
        <taxon>campanulids</taxon>
        <taxon>Asterales</taxon>
        <taxon>Asteraceae</taxon>
        <taxon>Cichorioideae</taxon>
        <taxon>Cichorieae</taxon>
        <taxon>Cichoriinae</taxon>
        <taxon>Cichorium</taxon>
    </lineage>
</organism>
<evidence type="ECO:0000313" key="2">
    <source>
        <dbReference type="Proteomes" id="UP001055811"/>
    </source>
</evidence>
<sequence>MTPSSARALQQISSLYGVWLLYYYLTFLLFEDISAESPTDDHPPSQDLRLPKLQVVRLSPFTFSTQLFNSDPSN</sequence>
<dbReference type="EMBL" id="CM042009">
    <property type="protein sequence ID" value="KAI3788842.1"/>
    <property type="molecule type" value="Genomic_DNA"/>
</dbReference>
<name>A0ACB9GZF2_CICIN</name>
<comment type="caution">
    <text evidence="1">The sequence shown here is derived from an EMBL/GenBank/DDBJ whole genome shotgun (WGS) entry which is preliminary data.</text>
</comment>
<protein>
    <submittedName>
        <fullName evidence="1">Uncharacterized protein</fullName>
    </submittedName>
</protein>
<evidence type="ECO:0000313" key="1">
    <source>
        <dbReference type="EMBL" id="KAI3788842.1"/>
    </source>
</evidence>
<reference evidence="2" key="1">
    <citation type="journal article" date="2022" name="Mol. Ecol. Resour.">
        <title>The genomes of chicory, endive, great burdock and yacon provide insights into Asteraceae palaeo-polyploidization history and plant inulin production.</title>
        <authorList>
            <person name="Fan W."/>
            <person name="Wang S."/>
            <person name="Wang H."/>
            <person name="Wang A."/>
            <person name="Jiang F."/>
            <person name="Liu H."/>
            <person name="Zhao H."/>
            <person name="Xu D."/>
            <person name="Zhang Y."/>
        </authorList>
    </citation>
    <scope>NUCLEOTIDE SEQUENCE [LARGE SCALE GENOMIC DNA]</scope>
    <source>
        <strain evidence="2">cv. Punajuju</strain>
    </source>
</reference>
<keyword evidence="2" id="KW-1185">Reference proteome</keyword>
<gene>
    <name evidence="1" type="ORF">L2E82_01620</name>
</gene>
<reference evidence="1 2" key="2">
    <citation type="journal article" date="2022" name="Mol. Ecol. Resour.">
        <title>The genomes of chicory, endive, great burdock and yacon provide insights into Asteraceae paleo-polyploidization history and plant inulin production.</title>
        <authorList>
            <person name="Fan W."/>
            <person name="Wang S."/>
            <person name="Wang H."/>
            <person name="Wang A."/>
            <person name="Jiang F."/>
            <person name="Liu H."/>
            <person name="Zhao H."/>
            <person name="Xu D."/>
            <person name="Zhang Y."/>
        </authorList>
    </citation>
    <scope>NUCLEOTIDE SEQUENCE [LARGE SCALE GENOMIC DNA]</scope>
    <source>
        <strain evidence="2">cv. Punajuju</strain>
        <tissue evidence="1">Leaves</tissue>
    </source>
</reference>
<dbReference type="Proteomes" id="UP001055811">
    <property type="component" value="Linkage Group LG01"/>
</dbReference>
<proteinExistence type="predicted"/>